<protein>
    <recommendedName>
        <fullName evidence="12">FAD-binding FR-type domain-containing protein</fullName>
    </recommendedName>
</protein>
<dbReference type="InterPro" id="IPR017938">
    <property type="entry name" value="Riboflavin_synthase-like_b-brl"/>
</dbReference>
<keyword evidence="7" id="KW-0249">Electron transport</keyword>
<comment type="similarity">
    <text evidence="1">Belongs to the PyrK family.</text>
</comment>
<evidence type="ECO:0000256" key="4">
    <source>
        <dbReference type="ARBA" id="ARBA00022714"/>
    </source>
</evidence>
<keyword evidence="9" id="KW-0411">Iron-sulfur</keyword>
<evidence type="ECO:0000256" key="3">
    <source>
        <dbReference type="ARBA" id="ARBA00022630"/>
    </source>
</evidence>
<evidence type="ECO:0000256" key="9">
    <source>
        <dbReference type="ARBA" id="ARBA00023014"/>
    </source>
</evidence>
<dbReference type="PROSITE" id="PS51384">
    <property type="entry name" value="FAD_FR"/>
    <property type="match status" value="1"/>
</dbReference>
<evidence type="ECO:0000256" key="2">
    <source>
        <dbReference type="ARBA" id="ARBA00022448"/>
    </source>
</evidence>
<name>A0ABV5SAF4_9ACTN</name>
<dbReference type="Proteomes" id="UP001589532">
    <property type="component" value="Unassembled WGS sequence"/>
</dbReference>
<evidence type="ECO:0000256" key="5">
    <source>
        <dbReference type="ARBA" id="ARBA00022723"/>
    </source>
</evidence>
<proteinExistence type="inferred from homology"/>
<dbReference type="EMBL" id="JBHMBW010000049">
    <property type="protein sequence ID" value="MFB9628666.1"/>
    <property type="molecule type" value="Genomic_DNA"/>
</dbReference>
<comment type="caution">
    <text evidence="13">The sequence shown here is derived from an EMBL/GenBank/DDBJ whole genome shotgun (WGS) entry which is preliminary data.</text>
</comment>
<sequence length="289" mass="30139">MIQAAVPEGTALETLPAGTDLRPAATSHESPILVHRHERDRYWRMILYAPAVARTALPGQFVMITPARRGESWPVLPRPMAVYDTDPDAATVTIVYGVVGDGTRHLSGFRAGESVVTVGPLGRPFTLAEGSRSLLVMGRGIGACSLTMLARSARAAGLKVMALASGRSPAATVGAGYYAAHGIPFVEAHDSDGSSDPAVLSSLLSEGGPWDSIAVCGSLRLTALAHRLGQAWDAEVLVSLEARMACGLGYCHGCSTGQQTAAAEAPLICHDGPVFRLVESKGAREKGST</sequence>
<dbReference type="SUPFAM" id="SSF63380">
    <property type="entry name" value="Riboflavin synthase domain-like"/>
    <property type="match status" value="1"/>
</dbReference>
<evidence type="ECO:0000313" key="13">
    <source>
        <dbReference type="EMBL" id="MFB9628666.1"/>
    </source>
</evidence>
<dbReference type="InterPro" id="IPR019480">
    <property type="entry name" value="Dihydroorotate_DH_Fe-S-bd"/>
</dbReference>
<dbReference type="InterPro" id="IPR050353">
    <property type="entry name" value="PyrK_electron_transfer"/>
</dbReference>
<keyword evidence="3" id="KW-0285">Flavoprotein</keyword>
<keyword evidence="2" id="KW-0813">Transport</keyword>
<evidence type="ECO:0000256" key="1">
    <source>
        <dbReference type="ARBA" id="ARBA00006422"/>
    </source>
</evidence>
<dbReference type="PANTHER" id="PTHR43513:SF3">
    <property type="entry name" value="DIHYDROOROTATE DEHYDROGENASE B (NAD(+)), ELECTRON TRANSFER SUBUNIT-RELATED"/>
    <property type="match status" value="1"/>
</dbReference>
<dbReference type="PANTHER" id="PTHR43513">
    <property type="entry name" value="DIHYDROOROTATE DEHYDROGENASE B (NAD(+)), ELECTRON TRANSFER SUBUNIT"/>
    <property type="match status" value="1"/>
</dbReference>
<evidence type="ECO:0000313" key="14">
    <source>
        <dbReference type="Proteomes" id="UP001589532"/>
    </source>
</evidence>
<gene>
    <name evidence="13" type="ORF">ACFFSA_36800</name>
</gene>
<dbReference type="InterPro" id="IPR017927">
    <property type="entry name" value="FAD-bd_FR_type"/>
</dbReference>
<keyword evidence="14" id="KW-1185">Reference proteome</keyword>
<feature type="domain" description="FAD-binding FR-type" evidence="12">
    <location>
        <begin position="25"/>
        <end position="127"/>
    </location>
</feature>
<dbReference type="Pfam" id="PF10418">
    <property type="entry name" value="DHODB_Fe-S_bind"/>
    <property type="match status" value="1"/>
</dbReference>
<dbReference type="PIRSF" id="PIRSF006816">
    <property type="entry name" value="Cyc3_hyd_g"/>
    <property type="match status" value="1"/>
</dbReference>
<reference evidence="13 14" key="1">
    <citation type="submission" date="2024-09" db="EMBL/GenBank/DDBJ databases">
        <authorList>
            <person name="Sun Q."/>
            <person name="Mori K."/>
        </authorList>
    </citation>
    <scope>NUCLEOTIDE SEQUENCE [LARGE SCALE GENOMIC DNA]</scope>
    <source>
        <strain evidence="13 14">JCM 3143</strain>
    </source>
</reference>
<comment type="cofactor">
    <cofactor evidence="10">
        <name>[2Fe-2S] cluster</name>
        <dbReference type="ChEBI" id="CHEBI:190135"/>
    </cofactor>
</comment>
<organism evidence="13 14">
    <name type="scientific">Nonomuraea helvata</name>
    <dbReference type="NCBI Taxonomy" id="37484"/>
    <lineage>
        <taxon>Bacteria</taxon>
        <taxon>Bacillati</taxon>
        <taxon>Actinomycetota</taxon>
        <taxon>Actinomycetes</taxon>
        <taxon>Streptosporangiales</taxon>
        <taxon>Streptosporangiaceae</taxon>
        <taxon>Nonomuraea</taxon>
    </lineage>
</organism>
<evidence type="ECO:0000256" key="8">
    <source>
        <dbReference type="ARBA" id="ARBA00023004"/>
    </source>
</evidence>
<evidence type="ECO:0000256" key="6">
    <source>
        <dbReference type="ARBA" id="ARBA00022827"/>
    </source>
</evidence>
<evidence type="ECO:0000259" key="12">
    <source>
        <dbReference type="PROSITE" id="PS51384"/>
    </source>
</evidence>
<dbReference type="Gene3D" id="2.40.30.10">
    <property type="entry name" value="Translation factors"/>
    <property type="match status" value="1"/>
</dbReference>
<dbReference type="Gene3D" id="2.10.240.10">
    <property type="entry name" value="Dihydroorotate dehydrogenase, electron transfer subunit"/>
    <property type="match status" value="1"/>
</dbReference>
<accession>A0ABV5SAF4</accession>
<keyword evidence="5" id="KW-0479">Metal-binding</keyword>
<dbReference type="InterPro" id="IPR012165">
    <property type="entry name" value="Cyt_c3_hydrogenase_gsu"/>
</dbReference>
<dbReference type="SUPFAM" id="SSF52343">
    <property type="entry name" value="Ferredoxin reductase-like, C-terminal NADP-linked domain"/>
    <property type="match status" value="1"/>
</dbReference>
<feature type="region of interest" description="Disordered" evidence="11">
    <location>
        <begin position="1"/>
        <end position="23"/>
    </location>
</feature>
<dbReference type="InterPro" id="IPR037117">
    <property type="entry name" value="Dihydroorotate_DH_ele_sf"/>
</dbReference>
<dbReference type="InterPro" id="IPR039261">
    <property type="entry name" value="FNR_nucleotide-bd"/>
</dbReference>
<evidence type="ECO:0000256" key="7">
    <source>
        <dbReference type="ARBA" id="ARBA00022982"/>
    </source>
</evidence>
<evidence type="ECO:0000256" key="11">
    <source>
        <dbReference type="SAM" id="MobiDB-lite"/>
    </source>
</evidence>
<evidence type="ECO:0000256" key="10">
    <source>
        <dbReference type="ARBA" id="ARBA00034078"/>
    </source>
</evidence>
<dbReference type="RefSeq" id="WP_344990523.1">
    <property type="nucleotide sequence ID" value="NZ_BAAAXV010000005.1"/>
</dbReference>
<keyword evidence="6" id="KW-0274">FAD</keyword>
<keyword evidence="4" id="KW-0001">2Fe-2S</keyword>
<keyword evidence="8" id="KW-0408">Iron</keyword>